<keyword evidence="2" id="KW-0288">FMN</keyword>
<proteinExistence type="predicted"/>
<evidence type="ECO:0000256" key="1">
    <source>
        <dbReference type="ARBA" id="ARBA00022630"/>
    </source>
</evidence>
<evidence type="ECO:0000259" key="3">
    <source>
        <dbReference type="Pfam" id="PF03358"/>
    </source>
</evidence>
<name>A0A1V4SEZ4_RUMHU</name>
<dbReference type="Pfam" id="PF03358">
    <property type="entry name" value="FMN_red"/>
    <property type="match status" value="1"/>
</dbReference>
<organism evidence="4 5">
    <name type="scientific">Ruminiclostridium hungatei</name>
    <name type="common">Clostridium hungatei</name>
    <dbReference type="NCBI Taxonomy" id="48256"/>
    <lineage>
        <taxon>Bacteria</taxon>
        <taxon>Bacillati</taxon>
        <taxon>Bacillota</taxon>
        <taxon>Clostridia</taxon>
        <taxon>Eubacteriales</taxon>
        <taxon>Oscillospiraceae</taxon>
        <taxon>Ruminiclostridium</taxon>
    </lineage>
</organism>
<dbReference type="PANTHER" id="PTHR43278:SF1">
    <property type="entry name" value="IRON-SULFUR FLAVOPROTEIN MJ1083"/>
    <property type="match status" value="1"/>
</dbReference>
<dbReference type="Proteomes" id="UP000191554">
    <property type="component" value="Unassembled WGS sequence"/>
</dbReference>
<dbReference type="InterPro" id="IPR005025">
    <property type="entry name" value="FMN_Rdtase-like_dom"/>
</dbReference>
<dbReference type="InterPro" id="IPR051796">
    <property type="entry name" value="ISF_SsuE-like"/>
</dbReference>
<evidence type="ECO:0000313" key="4">
    <source>
        <dbReference type="EMBL" id="OPX42394.1"/>
    </source>
</evidence>
<accession>A0A1V4SEZ4</accession>
<dbReference type="GO" id="GO:0016491">
    <property type="term" value="F:oxidoreductase activity"/>
    <property type="evidence" value="ECO:0007669"/>
    <property type="project" value="UniProtKB-KW"/>
</dbReference>
<keyword evidence="5" id="KW-1185">Reference proteome</keyword>
<dbReference type="Gene3D" id="3.40.50.360">
    <property type="match status" value="1"/>
</dbReference>
<sequence>MKKILGISGSPRKDGNTSYTVNYALELLSQKGFETRFITLAGRNIHPCTGCWSCSGTGNCVYRDDMTEILLALQWCDGLLLASPVYFGMVSGQMKTMMDRCACIRAKYSDDLLMAGKVGGAIACANSRNGGQETTLQNIQTFLLQMNMLVVSDGLPYCHSGGTIMSDADKDAWGLETVRNLAANLGKMLSRPHVR</sequence>
<dbReference type="EC" id="1.3.99.24" evidence="4"/>
<evidence type="ECO:0000256" key="2">
    <source>
        <dbReference type="ARBA" id="ARBA00022643"/>
    </source>
</evidence>
<comment type="caution">
    <text evidence="4">The sequence shown here is derived from an EMBL/GenBank/DDBJ whole genome shotgun (WGS) entry which is preliminary data.</text>
</comment>
<dbReference type="InterPro" id="IPR029039">
    <property type="entry name" value="Flavoprotein-like_sf"/>
</dbReference>
<feature type="domain" description="NADPH-dependent FMN reductase-like" evidence="3">
    <location>
        <begin position="3"/>
        <end position="154"/>
    </location>
</feature>
<keyword evidence="1" id="KW-0285">Flavoprotein</keyword>
<dbReference type="EMBL" id="MZGX01000029">
    <property type="protein sequence ID" value="OPX42394.1"/>
    <property type="molecule type" value="Genomic_DNA"/>
</dbReference>
<keyword evidence="4" id="KW-0560">Oxidoreductase</keyword>
<gene>
    <name evidence="4" type="primary">sgcG_2</name>
    <name evidence="4" type="ORF">CLHUN_36910</name>
</gene>
<protein>
    <submittedName>
        <fullName evidence="4">2-amino-4-deoxychorismate dehydrogenase</fullName>
        <ecNumber evidence="4">1.3.99.24</ecNumber>
    </submittedName>
</protein>
<dbReference type="SUPFAM" id="SSF52218">
    <property type="entry name" value="Flavoproteins"/>
    <property type="match status" value="1"/>
</dbReference>
<evidence type="ECO:0000313" key="5">
    <source>
        <dbReference type="Proteomes" id="UP000191554"/>
    </source>
</evidence>
<dbReference type="AlphaFoldDB" id="A0A1V4SEZ4"/>
<dbReference type="RefSeq" id="WP_080066099.1">
    <property type="nucleotide sequence ID" value="NZ_MZGX01000029.1"/>
</dbReference>
<reference evidence="4 5" key="1">
    <citation type="submission" date="2017-03" db="EMBL/GenBank/DDBJ databases">
        <title>Genome sequence of Clostridium hungatei DSM 14427.</title>
        <authorList>
            <person name="Poehlein A."/>
            <person name="Daniel R."/>
        </authorList>
    </citation>
    <scope>NUCLEOTIDE SEQUENCE [LARGE SCALE GENOMIC DNA]</scope>
    <source>
        <strain evidence="4 5">DSM 14427</strain>
    </source>
</reference>
<dbReference type="PANTHER" id="PTHR43278">
    <property type="entry name" value="NAD(P)H-DEPENDENT FMN-CONTAINING OXIDOREDUCTASE YWQN-RELATED"/>
    <property type="match status" value="1"/>
</dbReference>